<feature type="domain" description="Protein kinase" evidence="7">
    <location>
        <begin position="30"/>
        <end position="285"/>
    </location>
</feature>
<keyword evidence="1" id="KW-0808">Transferase</keyword>
<evidence type="ECO:0000256" key="4">
    <source>
        <dbReference type="ARBA" id="ARBA00022840"/>
    </source>
</evidence>
<dbReference type="PANTHER" id="PTHR43289">
    <property type="entry name" value="MITOGEN-ACTIVATED PROTEIN KINASE KINASE KINASE 20-RELATED"/>
    <property type="match status" value="1"/>
</dbReference>
<evidence type="ECO:0000313" key="9">
    <source>
        <dbReference type="Proteomes" id="UP000272474"/>
    </source>
</evidence>
<evidence type="ECO:0000256" key="1">
    <source>
        <dbReference type="ARBA" id="ARBA00022679"/>
    </source>
</evidence>
<keyword evidence="2 5" id="KW-0547">Nucleotide-binding</keyword>
<evidence type="ECO:0000259" key="7">
    <source>
        <dbReference type="PROSITE" id="PS50011"/>
    </source>
</evidence>
<dbReference type="Gene3D" id="3.30.200.20">
    <property type="entry name" value="Phosphorylase Kinase, domain 1"/>
    <property type="match status" value="1"/>
</dbReference>
<keyword evidence="4 5" id="KW-0067">ATP-binding</keyword>
<dbReference type="SUPFAM" id="SSF56112">
    <property type="entry name" value="Protein kinase-like (PK-like)"/>
    <property type="match status" value="1"/>
</dbReference>
<reference evidence="8 9" key="1">
    <citation type="journal article" date="2014" name="Int. J. Syst. Evol. Microbiol.">
        <title>Streptomyces hoynatensis sp. nov., isolated from deep marine sediment.</title>
        <authorList>
            <person name="Veyisoglu A."/>
            <person name="Sahin N."/>
        </authorList>
    </citation>
    <scope>NUCLEOTIDE SEQUENCE [LARGE SCALE GENOMIC DNA]</scope>
    <source>
        <strain evidence="8 9">KCTC 29097</strain>
    </source>
</reference>
<dbReference type="PROSITE" id="PS00107">
    <property type="entry name" value="PROTEIN_KINASE_ATP"/>
    <property type="match status" value="1"/>
</dbReference>
<dbReference type="InterPro" id="IPR011009">
    <property type="entry name" value="Kinase-like_dom_sf"/>
</dbReference>
<dbReference type="PANTHER" id="PTHR43289:SF34">
    <property type="entry name" value="SERINE_THREONINE-PROTEIN KINASE YBDM-RELATED"/>
    <property type="match status" value="1"/>
</dbReference>
<evidence type="ECO:0000256" key="6">
    <source>
        <dbReference type="SAM" id="MobiDB-lite"/>
    </source>
</evidence>
<feature type="binding site" evidence="5">
    <location>
        <position position="58"/>
    </location>
    <ligand>
        <name>ATP</name>
        <dbReference type="ChEBI" id="CHEBI:30616"/>
    </ligand>
</feature>
<evidence type="ECO:0000256" key="5">
    <source>
        <dbReference type="PROSITE-ProRule" id="PRU10141"/>
    </source>
</evidence>
<feature type="compositionally biased region" description="Pro residues" evidence="6">
    <location>
        <begin position="327"/>
        <end position="369"/>
    </location>
</feature>
<organism evidence="8 9">
    <name type="scientific">Streptomyces hoynatensis</name>
    <dbReference type="NCBI Taxonomy" id="1141874"/>
    <lineage>
        <taxon>Bacteria</taxon>
        <taxon>Bacillati</taxon>
        <taxon>Actinomycetota</taxon>
        <taxon>Actinomycetes</taxon>
        <taxon>Kitasatosporales</taxon>
        <taxon>Streptomycetaceae</taxon>
        <taxon>Streptomyces</taxon>
    </lineage>
</organism>
<dbReference type="Gene3D" id="3.40.190.10">
    <property type="entry name" value="Periplasmic binding protein-like II"/>
    <property type="match status" value="2"/>
</dbReference>
<dbReference type="AlphaFoldDB" id="A0A3A9ZH15"/>
<dbReference type="PROSITE" id="PS50011">
    <property type="entry name" value="PROTEIN_KINASE_DOM"/>
    <property type="match status" value="1"/>
</dbReference>
<proteinExistence type="predicted"/>
<sequence>MSEDARSGAEGGRTAMEALYPQDPSAIGPHRLLARLGEGGMGRVFLGRSPSGRMVAIKVLHSELARDLHFRRRFRAEAEAARRVSAMWTAPLLDADLDSAVPWIATAYVPGSSLREVVDAWHGPLPEHSVWALAYGLSSALTAIHGNGLIHRDLKPSNVMVTLDGPKVIDFGIARAVDAAALTRTGGMVGSPGYMPPEQIRGERVAGAADVFALGAVLAYAATGMSPFSWDGAQPPTVMYRVLNDPPHLGPEDGPLTGDLRTIVLHCLAKDPAQRLDPAELGPFAKRRAGSVYWLPSELTARLGQVAANLLAFDGPEADRPPSSWGPRPPSAWDPPSPASPSPASPPAGSPPFLSPVPASPESAPPASVPPAAASPASASPEPPVRHNQTTYDSGHAPWAAGNSPAPTPAAAPAGPPLPGSQAPSWTLPTPAPAPPAARWGRGRYALAGVSGAVALTLGAWLIVANVGGENGEAQGQQPSAGSAPLEVREAGELIVHAGIKDDPPIIFAEDETGELAGFEVDLAEAIGRQLGVPVVFDQSDDGDTAAQAAVREGRESANHIAVGSFVDNERERETLGVDFVNHFVDGWAVVSEDPERSGDLDDLCGLRIAVYQDSETEESVRRHTEDCAGNTEILPSATKDDMAEAVREGRADVVVMLYTQAAYYIAEEATWLSISFAGENQGSRGIAVPSGQPELREAVHDALGELMTDGTYADLTRRWHIEEAALSHPDVNRGT</sequence>
<dbReference type="CDD" id="cd14014">
    <property type="entry name" value="STKc_PknB_like"/>
    <property type="match status" value="1"/>
</dbReference>
<keyword evidence="3" id="KW-0418">Kinase</keyword>
<name>A0A3A9ZH15_9ACTN</name>
<feature type="compositionally biased region" description="Low complexity" evidence="6">
    <location>
        <begin position="370"/>
        <end position="380"/>
    </location>
</feature>
<protein>
    <recommendedName>
        <fullName evidence="7">Protein kinase domain-containing protein</fullName>
    </recommendedName>
</protein>
<feature type="region of interest" description="Disordered" evidence="6">
    <location>
        <begin position="314"/>
        <end position="435"/>
    </location>
</feature>
<dbReference type="EMBL" id="RBAL01000001">
    <property type="protein sequence ID" value="RKN46707.1"/>
    <property type="molecule type" value="Genomic_DNA"/>
</dbReference>
<feature type="compositionally biased region" description="Pro residues" evidence="6">
    <location>
        <begin position="406"/>
        <end position="419"/>
    </location>
</feature>
<evidence type="ECO:0000256" key="2">
    <source>
        <dbReference type="ARBA" id="ARBA00022741"/>
    </source>
</evidence>
<dbReference type="InterPro" id="IPR001638">
    <property type="entry name" value="Solute-binding_3/MltF_N"/>
</dbReference>
<keyword evidence="9" id="KW-1185">Reference proteome</keyword>
<dbReference type="SMART" id="SM00062">
    <property type="entry name" value="PBPb"/>
    <property type="match status" value="1"/>
</dbReference>
<dbReference type="PROSITE" id="PS00108">
    <property type="entry name" value="PROTEIN_KINASE_ST"/>
    <property type="match status" value="1"/>
</dbReference>
<dbReference type="SUPFAM" id="SSF53850">
    <property type="entry name" value="Periplasmic binding protein-like II"/>
    <property type="match status" value="1"/>
</dbReference>
<dbReference type="InterPro" id="IPR008271">
    <property type="entry name" value="Ser/Thr_kinase_AS"/>
</dbReference>
<dbReference type="GO" id="GO:0004674">
    <property type="term" value="F:protein serine/threonine kinase activity"/>
    <property type="evidence" value="ECO:0007669"/>
    <property type="project" value="TreeGrafter"/>
</dbReference>
<dbReference type="Proteomes" id="UP000272474">
    <property type="component" value="Unassembled WGS sequence"/>
</dbReference>
<dbReference type="InterPro" id="IPR000719">
    <property type="entry name" value="Prot_kinase_dom"/>
</dbReference>
<dbReference type="Gene3D" id="1.10.510.10">
    <property type="entry name" value="Transferase(Phosphotransferase) domain 1"/>
    <property type="match status" value="1"/>
</dbReference>
<dbReference type="Pfam" id="PF00069">
    <property type="entry name" value="Pkinase"/>
    <property type="match status" value="1"/>
</dbReference>
<dbReference type="GO" id="GO:0005524">
    <property type="term" value="F:ATP binding"/>
    <property type="evidence" value="ECO:0007669"/>
    <property type="project" value="UniProtKB-UniRule"/>
</dbReference>
<dbReference type="SMART" id="SM00220">
    <property type="entry name" value="S_TKc"/>
    <property type="match status" value="1"/>
</dbReference>
<evidence type="ECO:0000313" key="8">
    <source>
        <dbReference type="EMBL" id="RKN46707.1"/>
    </source>
</evidence>
<dbReference type="Pfam" id="PF00497">
    <property type="entry name" value="SBP_bac_3"/>
    <property type="match status" value="1"/>
</dbReference>
<dbReference type="InterPro" id="IPR017441">
    <property type="entry name" value="Protein_kinase_ATP_BS"/>
</dbReference>
<gene>
    <name evidence="8" type="ORF">D7294_00290</name>
</gene>
<accession>A0A3A9ZH15</accession>
<comment type="caution">
    <text evidence="8">The sequence shown here is derived from an EMBL/GenBank/DDBJ whole genome shotgun (WGS) entry which is preliminary data.</text>
</comment>
<evidence type="ECO:0000256" key="3">
    <source>
        <dbReference type="ARBA" id="ARBA00022777"/>
    </source>
</evidence>
<dbReference type="CDD" id="cd13530">
    <property type="entry name" value="PBP2_peptides_like"/>
    <property type="match status" value="1"/>
</dbReference>